<organism evidence="3 4">
    <name type="scientific">Amycolatopsis deserti</name>
    <dbReference type="NCBI Taxonomy" id="185696"/>
    <lineage>
        <taxon>Bacteria</taxon>
        <taxon>Bacillati</taxon>
        <taxon>Actinomycetota</taxon>
        <taxon>Actinomycetes</taxon>
        <taxon>Pseudonocardiales</taxon>
        <taxon>Pseudonocardiaceae</taxon>
        <taxon>Amycolatopsis</taxon>
    </lineage>
</organism>
<keyword evidence="2" id="KW-0560">Oxidoreductase</keyword>
<keyword evidence="4" id="KW-1185">Reference proteome</keyword>
<dbReference type="PANTHER" id="PTHR42760:SF133">
    <property type="entry name" value="3-OXOACYL-[ACYL-CARRIER-PROTEIN] REDUCTASE"/>
    <property type="match status" value="1"/>
</dbReference>
<dbReference type="PRINTS" id="PR00080">
    <property type="entry name" value="SDRFAMILY"/>
</dbReference>
<gene>
    <name evidence="3" type="ORF">GCM10017786_58920</name>
</gene>
<evidence type="ECO:0000256" key="2">
    <source>
        <dbReference type="ARBA" id="ARBA00023002"/>
    </source>
</evidence>
<comment type="caution">
    <text evidence="3">The sequence shown here is derived from an EMBL/GenBank/DDBJ whole genome shotgun (WGS) entry which is preliminary data.</text>
</comment>
<comment type="similarity">
    <text evidence="1">Belongs to the short-chain dehydrogenases/reductases (SDR) family.</text>
</comment>
<sequence>MPRLNGKHALVTGGARGIGRAIAERFIAEGAVVTIADIREPEGQRAADAFGARFTRMDVTDADAWESAVAEAWTRQPIDVLVNNAGAVISFDPLEKTSVETFRHVVDLNLTSCFLGMRTVIPRMLEAGCGSVINISSISGVVGHDVAPAYQAAKGGVRTLTKNAAVTFAARGVRVNSIHPGIIATPMVAEQPAWATEAFVAATPMGAPGEPDDIAHAAVYLAGEESRFVTGAEMYVDGGFVAQ</sequence>
<dbReference type="PANTHER" id="PTHR42760">
    <property type="entry name" value="SHORT-CHAIN DEHYDROGENASES/REDUCTASES FAMILY MEMBER"/>
    <property type="match status" value="1"/>
</dbReference>
<dbReference type="PRINTS" id="PR00081">
    <property type="entry name" value="GDHRDH"/>
</dbReference>
<protein>
    <submittedName>
        <fullName evidence="3">2,5-dichloro-2,5-cyclohexadiene-1,4-diol dehydrogenase</fullName>
    </submittedName>
</protein>
<dbReference type="Proteomes" id="UP000605897">
    <property type="component" value="Unassembled WGS sequence"/>
</dbReference>
<evidence type="ECO:0000313" key="3">
    <source>
        <dbReference type="EMBL" id="GHF17177.1"/>
    </source>
</evidence>
<name>A0ABQ3JAZ4_9PSEU</name>
<dbReference type="InterPro" id="IPR002347">
    <property type="entry name" value="SDR_fam"/>
</dbReference>
<evidence type="ECO:0000256" key="1">
    <source>
        <dbReference type="ARBA" id="ARBA00006484"/>
    </source>
</evidence>
<dbReference type="InterPro" id="IPR036291">
    <property type="entry name" value="NAD(P)-bd_dom_sf"/>
</dbReference>
<dbReference type="Gene3D" id="3.40.50.720">
    <property type="entry name" value="NAD(P)-binding Rossmann-like Domain"/>
    <property type="match status" value="1"/>
</dbReference>
<proteinExistence type="inferred from homology"/>
<dbReference type="RefSeq" id="WP_191247851.1">
    <property type="nucleotide sequence ID" value="NZ_BNAU01000007.1"/>
</dbReference>
<dbReference type="SUPFAM" id="SSF51735">
    <property type="entry name" value="NAD(P)-binding Rossmann-fold domains"/>
    <property type="match status" value="1"/>
</dbReference>
<dbReference type="EMBL" id="BNAU01000007">
    <property type="protein sequence ID" value="GHF17177.1"/>
    <property type="molecule type" value="Genomic_DNA"/>
</dbReference>
<accession>A0ABQ3JAZ4</accession>
<dbReference type="Pfam" id="PF13561">
    <property type="entry name" value="adh_short_C2"/>
    <property type="match status" value="1"/>
</dbReference>
<reference evidence="4" key="1">
    <citation type="journal article" date="2019" name="Int. J. Syst. Evol. Microbiol.">
        <title>The Global Catalogue of Microorganisms (GCM) 10K type strain sequencing project: providing services to taxonomists for standard genome sequencing and annotation.</title>
        <authorList>
            <consortium name="The Broad Institute Genomics Platform"/>
            <consortium name="The Broad Institute Genome Sequencing Center for Infectious Disease"/>
            <person name="Wu L."/>
            <person name="Ma J."/>
        </authorList>
    </citation>
    <scope>NUCLEOTIDE SEQUENCE [LARGE SCALE GENOMIC DNA]</scope>
    <source>
        <strain evidence="4">CGMCC 4.7677</strain>
    </source>
</reference>
<evidence type="ECO:0000313" key="4">
    <source>
        <dbReference type="Proteomes" id="UP000605897"/>
    </source>
</evidence>
<dbReference type="NCBIfam" id="NF005559">
    <property type="entry name" value="PRK07231.1"/>
    <property type="match status" value="1"/>
</dbReference>